<dbReference type="EMBL" id="UZAH01028728">
    <property type="protein sequence ID" value="VDP01998.1"/>
    <property type="molecule type" value="Genomic_DNA"/>
</dbReference>
<evidence type="ECO:0000313" key="2">
    <source>
        <dbReference type="Proteomes" id="UP000050761"/>
    </source>
</evidence>
<protein>
    <submittedName>
        <fullName evidence="3">Reverse transcriptase domain-containing protein</fullName>
    </submittedName>
</protein>
<dbReference type="AlphaFoldDB" id="A0A183G1S6"/>
<proteinExistence type="predicted"/>
<name>A0A183G1S6_HELPZ</name>
<dbReference type="Proteomes" id="UP000050761">
    <property type="component" value="Unassembled WGS sequence"/>
</dbReference>
<dbReference type="WBParaSite" id="HPBE_0001517901-mRNA-1">
    <property type="protein sequence ID" value="HPBE_0001517901-mRNA-1"/>
    <property type="gene ID" value="HPBE_0001517901"/>
</dbReference>
<evidence type="ECO:0000313" key="3">
    <source>
        <dbReference type="WBParaSite" id="HPBE_0001517901-mRNA-1"/>
    </source>
</evidence>
<accession>A0A3P8AY49</accession>
<keyword evidence="2" id="KW-1185">Reference proteome</keyword>
<gene>
    <name evidence="1" type="ORF">HPBE_LOCUS15178</name>
</gene>
<accession>A0A183G1S6</accession>
<sequence>MLELEWEDMGVKDDCRQLHHLRFAEDIVRITPSISQAMGMLTDFDRVCVNVKLQLHLAKTTLMRNGRVSDAPFSLNGTNISECSSYVYLGLVGKYK</sequence>
<organism evidence="2 3">
    <name type="scientific">Heligmosomoides polygyrus</name>
    <name type="common">Parasitic roundworm</name>
    <dbReference type="NCBI Taxonomy" id="6339"/>
    <lineage>
        <taxon>Eukaryota</taxon>
        <taxon>Metazoa</taxon>
        <taxon>Ecdysozoa</taxon>
        <taxon>Nematoda</taxon>
        <taxon>Chromadorea</taxon>
        <taxon>Rhabditida</taxon>
        <taxon>Rhabditina</taxon>
        <taxon>Rhabditomorpha</taxon>
        <taxon>Strongyloidea</taxon>
        <taxon>Heligmosomidae</taxon>
        <taxon>Heligmosomoides</taxon>
    </lineage>
</organism>
<evidence type="ECO:0000313" key="1">
    <source>
        <dbReference type="EMBL" id="VDP01998.1"/>
    </source>
</evidence>
<dbReference type="OrthoDB" id="9902985at2759"/>
<reference evidence="3" key="2">
    <citation type="submission" date="2019-09" db="UniProtKB">
        <authorList>
            <consortium name="WormBaseParasite"/>
        </authorList>
    </citation>
    <scope>IDENTIFICATION</scope>
</reference>
<reference evidence="1 2" key="1">
    <citation type="submission" date="2018-11" db="EMBL/GenBank/DDBJ databases">
        <authorList>
            <consortium name="Pathogen Informatics"/>
        </authorList>
    </citation>
    <scope>NUCLEOTIDE SEQUENCE [LARGE SCALE GENOMIC DNA]</scope>
</reference>